<dbReference type="CDD" id="cd09274">
    <property type="entry name" value="RNase_HI_RT_Ty3"/>
    <property type="match status" value="1"/>
</dbReference>
<evidence type="ECO:0000256" key="6">
    <source>
        <dbReference type="ARBA" id="ARBA00022918"/>
    </source>
</evidence>
<dbReference type="Pfam" id="PF17921">
    <property type="entry name" value="Integrase_H2C2"/>
    <property type="match status" value="1"/>
</dbReference>
<dbReference type="FunFam" id="3.10.20.370:FF:000001">
    <property type="entry name" value="Retrovirus-related Pol polyprotein from transposon 17.6-like protein"/>
    <property type="match status" value="1"/>
</dbReference>
<sequence length="490" mass="57347">ECTGPLYDLLKGEKKNSSKRIEMTEEQLRSFQITKEKICKSAIRAQPCFDREFILTTDASDTGIGAVLSQKDENGKERMISAFSKRLDKCQKNYSVTDKELLGLVKGIENYRHYLLGRPFTLRTDHRALTYLWETKNPVGRLLRWSLKLSEYDFRVEYIKGDDNIADGFSRVYQDEEKVCAAVREELTEEMKQEILKSYHDFSCHGSVNTMKFMLKQRYRWKNMYKDIEEFHAKCNVCIRTGGERINTKNKVIMTEQPNQLWEVDLLGKIFDEESSKYIFVAIDHYTKWVETRVIERKIAQAIKQAIEELIIKKHGIPTRILSDMGLEFNNQEVRSLQEKYGFKWEFGSPYHHQTTGAVERVNQTLLNGLKKVSNFGRLEWTPHVPQVTLAYNLAFNRALGTSPYIFKNGTQLELEVDKSNNSTARKYSRQDLIKQREINFKKYAKSIIKGKIELKQNLQIGDKVLIFRDTIKDKLCEKWWPGYIVTDTI</sequence>
<reference evidence="8 9" key="1">
    <citation type="journal article" date="2020" name="Genome Biol. Evol.">
        <title>Comparative genomics of strictly vertically transmitted, feminizing microsporidia endosymbionts of amphipod crustaceans.</title>
        <authorList>
            <person name="Cormier A."/>
            <person name="Chebbi M.A."/>
            <person name="Giraud I."/>
            <person name="Wattier R."/>
            <person name="Teixeira M."/>
            <person name="Gilbert C."/>
            <person name="Rigaud T."/>
            <person name="Cordaux R."/>
        </authorList>
    </citation>
    <scope>NUCLEOTIDE SEQUENCE [LARGE SCALE GENOMIC DNA]</scope>
    <source>
        <strain evidence="8 9">Ou3-Ou53</strain>
    </source>
</reference>
<evidence type="ECO:0000313" key="8">
    <source>
        <dbReference type="EMBL" id="KAF9752811.1"/>
    </source>
</evidence>
<dbReference type="Gene3D" id="3.10.20.370">
    <property type="match status" value="1"/>
</dbReference>
<protein>
    <submittedName>
        <fullName evidence="8">Transposon Ty3-G Gag-Pol polyprotein</fullName>
    </submittedName>
</protein>
<dbReference type="GO" id="GO:0005634">
    <property type="term" value="C:nucleus"/>
    <property type="evidence" value="ECO:0007669"/>
    <property type="project" value="UniProtKB-ARBA"/>
</dbReference>
<dbReference type="PROSITE" id="PS50994">
    <property type="entry name" value="INTEGRASE"/>
    <property type="match status" value="1"/>
</dbReference>
<dbReference type="InterPro" id="IPR050951">
    <property type="entry name" value="Retrovirus_Pol_polyprotein"/>
</dbReference>
<keyword evidence="5" id="KW-0378">Hydrolase</keyword>
<dbReference type="InterPro" id="IPR036397">
    <property type="entry name" value="RNaseH_sf"/>
</dbReference>
<evidence type="ECO:0000256" key="5">
    <source>
        <dbReference type="ARBA" id="ARBA00022801"/>
    </source>
</evidence>
<dbReference type="InterPro" id="IPR001584">
    <property type="entry name" value="Integrase_cat-core"/>
</dbReference>
<organism evidence="8 9">
    <name type="scientific">Nosema granulosis</name>
    <dbReference type="NCBI Taxonomy" id="83296"/>
    <lineage>
        <taxon>Eukaryota</taxon>
        <taxon>Fungi</taxon>
        <taxon>Fungi incertae sedis</taxon>
        <taxon>Microsporidia</taxon>
        <taxon>Nosematidae</taxon>
        <taxon>Nosema</taxon>
    </lineage>
</organism>
<dbReference type="InterPro" id="IPR041373">
    <property type="entry name" value="RT_RNaseH"/>
</dbReference>
<dbReference type="SUPFAM" id="SSF56672">
    <property type="entry name" value="DNA/RNA polymerases"/>
    <property type="match status" value="1"/>
</dbReference>
<dbReference type="InterPro" id="IPR043502">
    <property type="entry name" value="DNA/RNA_pol_sf"/>
</dbReference>
<dbReference type="Pfam" id="PF00665">
    <property type="entry name" value="rve"/>
    <property type="match status" value="1"/>
</dbReference>
<keyword evidence="3" id="KW-0540">Nuclease</keyword>
<evidence type="ECO:0000259" key="7">
    <source>
        <dbReference type="PROSITE" id="PS50994"/>
    </source>
</evidence>
<dbReference type="EMBL" id="SBJO01000968">
    <property type="protein sequence ID" value="KAF9752811.1"/>
    <property type="molecule type" value="Genomic_DNA"/>
</dbReference>
<comment type="caution">
    <text evidence="8">The sequence shown here is derived from an EMBL/GenBank/DDBJ whole genome shotgun (WGS) entry which is preliminary data.</text>
</comment>
<evidence type="ECO:0000256" key="4">
    <source>
        <dbReference type="ARBA" id="ARBA00022759"/>
    </source>
</evidence>
<gene>
    <name evidence="8" type="primary">TY3B-G_13</name>
    <name evidence="8" type="ORF">NGRA_3381</name>
</gene>
<feature type="domain" description="Integrase catalytic" evidence="7">
    <location>
        <begin position="254"/>
        <end position="412"/>
    </location>
</feature>
<keyword evidence="4" id="KW-0255">Endonuclease</keyword>
<feature type="non-terminal residue" evidence="8">
    <location>
        <position position="1"/>
    </location>
</feature>
<dbReference type="Proteomes" id="UP000740883">
    <property type="component" value="Unassembled WGS sequence"/>
</dbReference>
<name>A0A9P6GVC2_9MICR</name>
<dbReference type="Gene3D" id="1.10.340.70">
    <property type="match status" value="1"/>
</dbReference>
<evidence type="ECO:0000256" key="2">
    <source>
        <dbReference type="ARBA" id="ARBA00022695"/>
    </source>
</evidence>
<dbReference type="GO" id="GO:0016787">
    <property type="term" value="F:hydrolase activity"/>
    <property type="evidence" value="ECO:0007669"/>
    <property type="project" value="UniProtKB-KW"/>
</dbReference>
<dbReference type="InterPro" id="IPR041588">
    <property type="entry name" value="Integrase_H2C2"/>
</dbReference>
<dbReference type="Pfam" id="PF17917">
    <property type="entry name" value="RT_RNaseH"/>
    <property type="match status" value="1"/>
</dbReference>
<dbReference type="InterPro" id="IPR012337">
    <property type="entry name" value="RNaseH-like_sf"/>
</dbReference>
<keyword evidence="1" id="KW-0808">Transferase</keyword>
<dbReference type="SUPFAM" id="SSF53098">
    <property type="entry name" value="Ribonuclease H-like"/>
    <property type="match status" value="1"/>
</dbReference>
<keyword evidence="9" id="KW-1185">Reference proteome</keyword>
<dbReference type="Gene3D" id="3.30.420.10">
    <property type="entry name" value="Ribonuclease H-like superfamily/Ribonuclease H"/>
    <property type="match status" value="1"/>
</dbReference>
<dbReference type="GO" id="GO:0015074">
    <property type="term" value="P:DNA integration"/>
    <property type="evidence" value="ECO:0007669"/>
    <property type="project" value="InterPro"/>
</dbReference>
<proteinExistence type="predicted"/>
<dbReference type="GO" id="GO:0003676">
    <property type="term" value="F:nucleic acid binding"/>
    <property type="evidence" value="ECO:0007669"/>
    <property type="project" value="InterPro"/>
</dbReference>
<accession>A0A9P6GVC2</accession>
<feature type="non-terminal residue" evidence="8">
    <location>
        <position position="490"/>
    </location>
</feature>
<dbReference type="PANTHER" id="PTHR37984:SF5">
    <property type="entry name" value="PROTEIN NYNRIN-LIKE"/>
    <property type="match status" value="1"/>
</dbReference>
<keyword evidence="6" id="KW-0695">RNA-directed DNA polymerase</keyword>
<dbReference type="AlphaFoldDB" id="A0A9P6GVC2"/>
<evidence type="ECO:0000256" key="3">
    <source>
        <dbReference type="ARBA" id="ARBA00022722"/>
    </source>
</evidence>
<evidence type="ECO:0000313" key="9">
    <source>
        <dbReference type="Proteomes" id="UP000740883"/>
    </source>
</evidence>
<dbReference type="OrthoDB" id="422540at2759"/>
<dbReference type="GO" id="GO:0004519">
    <property type="term" value="F:endonuclease activity"/>
    <property type="evidence" value="ECO:0007669"/>
    <property type="project" value="UniProtKB-KW"/>
</dbReference>
<evidence type="ECO:0000256" key="1">
    <source>
        <dbReference type="ARBA" id="ARBA00022679"/>
    </source>
</evidence>
<dbReference type="GO" id="GO:0003964">
    <property type="term" value="F:RNA-directed DNA polymerase activity"/>
    <property type="evidence" value="ECO:0007669"/>
    <property type="project" value="UniProtKB-KW"/>
</dbReference>
<keyword evidence="2" id="KW-0548">Nucleotidyltransferase</keyword>
<dbReference type="PANTHER" id="PTHR37984">
    <property type="entry name" value="PROTEIN CBG26694"/>
    <property type="match status" value="1"/>
</dbReference>